<protein>
    <submittedName>
        <fullName evidence="1">Uncharacterized protein</fullName>
    </submittedName>
</protein>
<reference evidence="2" key="1">
    <citation type="submission" date="2017-09" db="EMBL/GenBank/DDBJ databases">
        <title>Depth-based differentiation of microbial function through sediment-hosted aquifers and enrichment of novel symbionts in the deep terrestrial subsurface.</title>
        <authorList>
            <person name="Probst A.J."/>
            <person name="Ladd B."/>
            <person name="Jarett J.K."/>
            <person name="Geller-Mcgrath D.E."/>
            <person name="Sieber C.M.K."/>
            <person name="Emerson J.B."/>
            <person name="Anantharaman K."/>
            <person name="Thomas B.C."/>
            <person name="Malmstrom R."/>
            <person name="Stieglmeier M."/>
            <person name="Klingl A."/>
            <person name="Woyke T."/>
            <person name="Ryan C.M."/>
            <person name="Banfield J.F."/>
        </authorList>
    </citation>
    <scope>NUCLEOTIDE SEQUENCE [LARGE SCALE GENOMIC DNA]</scope>
</reference>
<name>A0A2M8ELP0_UNCKA</name>
<sequence length="233" mass="27043">MIVGLLLSDNNTMYKGLIEINPGHVTWYKLSLSSTSIEILDSKEIKINKILNFSFDDRNLFLFEDIIELAKIDLAKLNCFDVEVIAVSDFPPMLIARLRERNEINKINNDRWQSIVSPLITLNSINLWFERDYAKIAWIKRGTEHVQRIPYIKLSCDDSKVEIVKEISRIFALYDFQTNIKKINVGGLFDSFYDDFVSCVILVLSKMFPYAEISYDLPAFIELYTGLKLKSYS</sequence>
<organism evidence="1 2">
    <name type="scientific">candidate division WWE3 bacterium CG_4_9_14_0_2_um_filter_35_11</name>
    <dbReference type="NCBI Taxonomy" id="1975077"/>
    <lineage>
        <taxon>Bacteria</taxon>
        <taxon>Katanobacteria</taxon>
    </lineage>
</organism>
<accession>A0A2M8ELP0</accession>
<evidence type="ECO:0000313" key="2">
    <source>
        <dbReference type="Proteomes" id="UP000229756"/>
    </source>
</evidence>
<dbReference type="AlphaFoldDB" id="A0A2M8ELP0"/>
<dbReference type="Proteomes" id="UP000229756">
    <property type="component" value="Unassembled WGS sequence"/>
</dbReference>
<dbReference type="EMBL" id="PFSJ01000018">
    <property type="protein sequence ID" value="PJC23656.1"/>
    <property type="molecule type" value="Genomic_DNA"/>
</dbReference>
<gene>
    <name evidence="1" type="ORF">CO058_02170</name>
</gene>
<comment type="caution">
    <text evidence="1">The sequence shown here is derived from an EMBL/GenBank/DDBJ whole genome shotgun (WGS) entry which is preliminary data.</text>
</comment>
<proteinExistence type="predicted"/>
<evidence type="ECO:0000313" key="1">
    <source>
        <dbReference type="EMBL" id="PJC23656.1"/>
    </source>
</evidence>